<name>A0A4R1BXF8_9ACTN</name>
<evidence type="ECO:0000313" key="3">
    <source>
        <dbReference type="Proteomes" id="UP000295453"/>
    </source>
</evidence>
<dbReference type="Proteomes" id="UP000295453">
    <property type="component" value="Unassembled WGS sequence"/>
</dbReference>
<feature type="transmembrane region" description="Helical" evidence="1">
    <location>
        <begin position="17"/>
        <end position="36"/>
    </location>
</feature>
<accession>A0A4R1BXF8</accession>
<dbReference type="EMBL" id="SJZJ01000021">
    <property type="protein sequence ID" value="TCJ22724.1"/>
    <property type="molecule type" value="Genomic_DNA"/>
</dbReference>
<protein>
    <submittedName>
        <fullName evidence="2">Uncharacterized protein</fullName>
    </submittedName>
</protein>
<sequence length="100" mass="9910">MATESSTLIKGSSGARFVAGLVSSLLAATGANYLWLSSGPDGDAFFKPTLLVAAVTGVVGLAMRATSGLRSFGLGCVVGAALSLPVTLAAMWGLFLTVGS</sequence>
<gene>
    <name evidence="2" type="ORF">EPD65_12300</name>
</gene>
<feature type="transmembrane region" description="Helical" evidence="1">
    <location>
        <begin position="72"/>
        <end position="95"/>
    </location>
</feature>
<evidence type="ECO:0000256" key="1">
    <source>
        <dbReference type="SAM" id="Phobius"/>
    </source>
</evidence>
<reference evidence="2 3" key="1">
    <citation type="submission" date="2019-03" db="EMBL/GenBank/DDBJ databases">
        <authorList>
            <person name="Kim M.K.M."/>
        </authorList>
    </citation>
    <scope>NUCLEOTIDE SEQUENCE [LARGE SCALE GENOMIC DNA]</scope>
    <source>
        <strain evidence="2 3">18JY15-6</strain>
    </source>
</reference>
<dbReference type="RefSeq" id="WP_131584548.1">
    <property type="nucleotide sequence ID" value="NZ_SJZJ01000021.1"/>
</dbReference>
<keyword evidence="3" id="KW-1185">Reference proteome</keyword>
<keyword evidence="1" id="KW-0812">Transmembrane</keyword>
<keyword evidence="1" id="KW-0472">Membrane</keyword>
<comment type="caution">
    <text evidence="2">The sequence shown here is derived from an EMBL/GenBank/DDBJ whole genome shotgun (WGS) entry which is preliminary data.</text>
</comment>
<dbReference type="AlphaFoldDB" id="A0A4R1BXF8"/>
<keyword evidence="1" id="KW-1133">Transmembrane helix</keyword>
<feature type="transmembrane region" description="Helical" evidence="1">
    <location>
        <begin position="48"/>
        <end position="65"/>
    </location>
</feature>
<proteinExistence type="predicted"/>
<organism evidence="2 3">
    <name type="scientific">Nocardioides jejuensis</name>
    <dbReference type="NCBI Taxonomy" id="2502782"/>
    <lineage>
        <taxon>Bacteria</taxon>
        <taxon>Bacillati</taxon>
        <taxon>Actinomycetota</taxon>
        <taxon>Actinomycetes</taxon>
        <taxon>Propionibacteriales</taxon>
        <taxon>Nocardioidaceae</taxon>
        <taxon>Nocardioides</taxon>
    </lineage>
</organism>
<evidence type="ECO:0000313" key="2">
    <source>
        <dbReference type="EMBL" id="TCJ22724.1"/>
    </source>
</evidence>